<keyword evidence="2 4" id="KW-1133">Transmembrane helix</keyword>
<dbReference type="Pfam" id="PF07690">
    <property type="entry name" value="MFS_1"/>
    <property type="match status" value="1"/>
</dbReference>
<dbReference type="InterPro" id="IPR011701">
    <property type="entry name" value="MFS"/>
</dbReference>
<evidence type="ECO:0000313" key="6">
    <source>
        <dbReference type="EMBL" id="KEQ19715.1"/>
    </source>
</evidence>
<feature type="domain" description="Major facilitator superfamily (MFS) profile" evidence="5">
    <location>
        <begin position="1"/>
        <end position="350"/>
    </location>
</feature>
<feature type="transmembrane region" description="Helical" evidence="4">
    <location>
        <begin position="39"/>
        <end position="57"/>
    </location>
</feature>
<dbReference type="InterPro" id="IPR020846">
    <property type="entry name" value="MFS_dom"/>
</dbReference>
<gene>
    <name evidence="6" type="ORF">GZ78_07515</name>
</gene>
<evidence type="ECO:0000313" key="7">
    <source>
        <dbReference type="Proteomes" id="UP000028073"/>
    </source>
</evidence>
<evidence type="ECO:0000256" key="2">
    <source>
        <dbReference type="ARBA" id="ARBA00022989"/>
    </source>
</evidence>
<feature type="transmembrane region" description="Helical" evidence="4">
    <location>
        <begin position="322"/>
        <end position="340"/>
    </location>
</feature>
<dbReference type="Proteomes" id="UP000028073">
    <property type="component" value="Unassembled WGS sequence"/>
</dbReference>
<feature type="transmembrane region" description="Helical" evidence="4">
    <location>
        <begin position="238"/>
        <end position="271"/>
    </location>
</feature>
<dbReference type="eggNOG" id="COG2814">
    <property type="taxonomic scope" value="Bacteria"/>
</dbReference>
<protein>
    <recommendedName>
        <fullName evidence="5">Major facilitator superfamily (MFS) profile domain-containing protein</fullName>
    </recommendedName>
</protein>
<keyword evidence="7" id="KW-1185">Reference proteome</keyword>
<dbReference type="AlphaFoldDB" id="A0A081NMP2"/>
<dbReference type="STRING" id="1137799.GZ78_07515"/>
<feature type="transmembrane region" description="Helical" evidence="4">
    <location>
        <begin position="12"/>
        <end position="32"/>
    </location>
</feature>
<evidence type="ECO:0000256" key="3">
    <source>
        <dbReference type="ARBA" id="ARBA00023136"/>
    </source>
</evidence>
<feature type="transmembrane region" description="Helical" evidence="4">
    <location>
        <begin position="63"/>
        <end position="88"/>
    </location>
</feature>
<dbReference type="PROSITE" id="PS50850">
    <property type="entry name" value="MFS"/>
    <property type="match status" value="1"/>
</dbReference>
<dbReference type="SUPFAM" id="SSF103473">
    <property type="entry name" value="MFS general substrate transporter"/>
    <property type="match status" value="1"/>
</dbReference>
<organism evidence="6 7">
    <name type="scientific">Endozoicomonas numazuensis</name>
    <dbReference type="NCBI Taxonomy" id="1137799"/>
    <lineage>
        <taxon>Bacteria</taxon>
        <taxon>Pseudomonadati</taxon>
        <taxon>Pseudomonadota</taxon>
        <taxon>Gammaproteobacteria</taxon>
        <taxon>Oceanospirillales</taxon>
        <taxon>Endozoicomonadaceae</taxon>
        <taxon>Endozoicomonas</taxon>
    </lineage>
</organism>
<dbReference type="GO" id="GO:0022857">
    <property type="term" value="F:transmembrane transporter activity"/>
    <property type="evidence" value="ECO:0007669"/>
    <property type="project" value="InterPro"/>
</dbReference>
<sequence length="350" mass="37531">MNFYSHSSSAVMASTGIFILGHAVGLMASGFARKHRYTLTLLALIGYIVGSAGTVFAENTYLFLILRFFQSIAAGFLTNLSITAVSTLYSSNLLSARLSLMTASMGVMMVVSPLSGAILMTWGWKTIFLAQALVGSLILILFLSLSFPPQCFSQGIEVHPGKILKKPGVLSRLLAISFSFSVIMVLLSSQANIFINLISLSLGEFVLLSTLINGTLIGGSIVNAWLVRTIHLERLLKWGIYSQLLITFTLVLSATLAILPLFICLILFAVIPMAFIGANGNASLITEFPESTSTLVVSGNILNFSVGGLAGTTVGLMNHQSMIQPTALMMLFSFLALTCYKHSISSFKAS</sequence>
<feature type="transmembrane region" description="Helical" evidence="4">
    <location>
        <begin position="128"/>
        <end position="148"/>
    </location>
</feature>
<evidence type="ECO:0000256" key="4">
    <source>
        <dbReference type="SAM" id="Phobius"/>
    </source>
</evidence>
<feature type="transmembrane region" description="Helical" evidence="4">
    <location>
        <begin position="169"/>
        <end position="187"/>
    </location>
</feature>
<keyword evidence="1 4" id="KW-0812">Transmembrane</keyword>
<feature type="transmembrane region" description="Helical" evidence="4">
    <location>
        <begin position="100"/>
        <end position="122"/>
    </location>
</feature>
<accession>A0A081NMP2</accession>
<dbReference type="Gene3D" id="1.20.1720.10">
    <property type="entry name" value="Multidrug resistance protein D"/>
    <property type="match status" value="1"/>
</dbReference>
<dbReference type="InterPro" id="IPR036259">
    <property type="entry name" value="MFS_trans_sf"/>
</dbReference>
<feature type="transmembrane region" description="Helical" evidence="4">
    <location>
        <begin position="193"/>
        <end position="226"/>
    </location>
</feature>
<evidence type="ECO:0000259" key="5">
    <source>
        <dbReference type="PROSITE" id="PS50850"/>
    </source>
</evidence>
<reference evidence="6 7" key="1">
    <citation type="submission" date="2014-06" db="EMBL/GenBank/DDBJ databases">
        <title>Whole Genome Sequences of Three Symbiotic Endozoicomonas Bacteria.</title>
        <authorList>
            <person name="Neave M.J."/>
            <person name="Apprill A."/>
            <person name="Voolstra C.R."/>
        </authorList>
    </citation>
    <scope>NUCLEOTIDE SEQUENCE [LARGE SCALE GENOMIC DNA]</scope>
    <source>
        <strain evidence="6 7">DSM 25634</strain>
    </source>
</reference>
<dbReference type="EMBL" id="JOKH01000001">
    <property type="protein sequence ID" value="KEQ19715.1"/>
    <property type="molecule type" value="Genomic_DNA"/>
</dbReference>
<comment type="caution">
    <text evidence="6">The sequence shown here is derived from an EMBL/GenBank/DDBJ whole genome shotgun (WGS) entry which is preliminary data.</text>
</comment>
<evidence type="ECO:0000256" key="1">
    <source>
        <dbReference type="ARBA" id="ARBA00022692"/>
    </source>
</evidence>
<name>A0A081NMP2_9GAMM</name>
<keyword evidence="3 4" id="KW-0472">Membrane</keyword>
<proteinExistence type="predicted"/>